<keyword evidence="6" id="KW-0679">Respiratory chain</keyword>
<feature type="transmembrane region" description="Helical" evidence="16">
    <location>
        <begin position="44"/>
        <end position="64"/>
    </location>
</feature>
<dbReference type="PANTHER" id="PTHR11435">
    <property type="entry name" value="NADH UBIQUINONE OXIDOREDUCTASE SUBUNIT ND6"/>
    <property type="match status" value="1"/>
</dbReference>
<feature type="transmembrane region" description="Helical" evidence="16">
    <location>
        <begin position="76"/>
        <end position="94"/>
    </location>
</feature>
<accession>A0A3G3FX20</accession>
<evidence type="ECO:0000256" key="16">
    <source>
        <dbReference type="SAM" id="Phobius"/>
    </source>
</evidence>
<evidence type="ECO:0000256" key="7">
    <source>
        <dbReference type="ARBA" id="ARBA00022692"/>
    </source>
</evidence>
<evidence type="ECO:0000256" key="11">
    <source>
        <dbReference type="ARBA" id="ARBA00023027"/>
    </source>
</evidence>
<keyword evidence="12 17" id="KW-0496">Mitochondrion</keyword>
<evidence type="ECO:0000256" key="4">
    <source>
        <dbReference type="ARBA" id="ARBA00021095"/>
    </source>
</evidence>
<evidence type="ECO:0000256" key="12">
    <source>
        <dbReference type="ARBA" id="ARBA00023128"/>
    </source>
</evidence>
<evidence type="ECO:0000256" key="13">
    <source>
        <dbReference type="ARBA" id="ARBA00023136"/>
    </source>
</evidence>
<keyword evidence="8" id="KW-1278">Translocase</keyword>
<reference evidence="17" key="1">
    <citation type="journal article" date="2015" name="Mol. Biol. Evol.">
        <title>Soup to Tree: The Phylogeny of Beetles Inferred by Mitochondrial Metagenomics of a Bornean Rainforest Sample.</title>
        <authorList>
            <person name="Crampton-Platt A."/>
            <person name="Timmermans M.J."/>
            <person name="Gimmel M.L."/>
            <person name="Kutty S.N."/>
            <person name="Cockerill T.D."/>
            <person name="Vun Khen C."/>
            <person name="Vogler A.P."/>
        </authorList>
    </citation>
    <scope>NUCLEOTIDE SEQUENCE</scope>
</reference>
<dbReference type="GO" id="GO:0031966">
    <property type="term" value="C:mitochondrial membrane"/>
    <property type="evidence" value="ECO:0007669"/>
    <property type="project" value="UniProtKB-SubCell"/>
</dbReference>
<keyword evidence="9" id="KW-0249">Electron transport</keyword>
<evidence type="ECO:0000256" key="6">
    <source>
        <dbReference type="ARBA" id="ARBA00022660"/>
    </source>
</evidence>
<keyword evidence="11" id="KW-0520">NAD</keyword>
<evidence type="ECO:0000256" key="2">
    <source>
        <dbReference type="ARBA" id="ARBA00005698"/>
    </source>
</evidence>
<dbReference type="AlphaFoldDB" id="A0A3G3FX20"/>
<dbReference type="PANTHER" id="PTHR11435:SF1">
    <property type="entry name" value="NADH-UBIQUINONE OXIDOREDUCTASE CHAIN 6"/>
    <property type="match status" value="1"/>
</dbReference>
<dbReference type="InterPro" id="IPR050269">
    <property type="entry name" value="ComplexI_Subunit6"/>
</dbReference>
<dbReference type="EMBL" id="MH836604">
    <property type="protein sequence ID" value="AYQ19001.1"/>
    <property type="molecule type" value="Genomic_DNA"/>
</dbReference>
<evidence type="ECO:0000256" key="3">
    <source>
        <dbReference type="ARBA" id="ARBA00012944"/>
    </source>
</evidence>
<evidence type="ECO:0000256" key="1">
    <source>
        <dbReference type="ARBA" id="ARBA00004225"/>
    </source>
</evidence>
<keyword evidence="13 16" id="KW-0472">Membrane</keyword>
<dbReference type="EC" id="7.1.1.2" evidence="3"/>
<gene>
    <name evidence="17" type="primary">nad6</name>
</gene>
<evidence type="ECO:0000313" key="17">
    <source>
        <dbReference type="EMBL" id="AYQ19001.1"/>
    </source>
</evidence>
<comment type="catalytic activity">
    <reaction evidence="15">
        <text>a ubiquinone + NADH + 5 H(+)(in) = a ubiquinol + NAD(+) + 4 H(+)(out)</text>
        <dbReference type="Rhea" id="RHEA:29091"/>
        <dbReference type="Rhea" id="RHEA-COMP:9565"/>
        <dbReference type="Rhea" id="RHEA-COMP:9566"/>
        <dbReference type="ChEBI" id="CHEBI:15378"/>
        <dbReference type="ChEBI" id="CHEBI:16389"/>
        <dbReference type="ChEBI" id="CHEBI:17976"/>
        <dbReference type="ChEBI" id="CHEBI:57540"/>
        <dbReference type="ChEBI" id="CHEBI:57945"/>
        <dbReference type="EC" id="7.1.1.2"/>
    </reaction>
</comment>
<keyword evidence="7 16" id="KW-0812">Transmembrane</keyword>
<comment type="subcellular location">
    <subcellularLocation>
        <location evidence="1">Mitochondrion membrane</location>
        <topology evidence="1">Multi-pass membrane protein</topology>
    </subcellularLocation>
</comment>
<keyword evidence="10 16" id="KW-1133">Transmembrane helix</keyword>
<sequence>MMISSTLFLAAIFIWIKHPMSMGLTIVLQTVSIALITGSLFMSFWFSYLLFIIVIGGLMILFIYMTTIASNEPIFLSLNLTLSMVPMTMAVLLLNSDQNLEKIASDPSQIMQSLVKFLMTINKYLDFPGNMVLLLMVIYLFITLIAVVKITNFKQGPLRIKS</sequence>
<keyword evidence="5" id="KW-0813">Transport</keyword>
<reference evidence="17" key="2">
    <citation type="submission" date="2018-09" db="EMBL/GenBank/DDBJ databases">
        <authorList>
            <person name="James G."/>
        </authorList>
    </citation>
    <scope>NUCLEOTIDE SEQUENCE</scope>
</reference>
<proteinExistence type="inferred from homology"/>
<organism evidence="17">
    <name type="scientific">Ptilodactylidae sp. 3 ACP-2013</name>
    <dbReference type="NCBI Taxonomy" id="1434564"/>
    <lineage>
        <taxon>Eukaryota</taxon>
        <taxon>Metazoa</taxon>
        <taxon>Ecdysozoa</taxon>
        <taxon>Arthropoda</taxon>
        <taxon>Hexapoda</taxon>
        <taxon>Insecta</taxon>
        <taxon>Pterygota</taxon>
        <taxon>Neoptera</taxon>
        <taxon>Endopterygota</taxon>
        <taxon>Coleoptera</taxon>
        <taxon>Polyphaga</taxon>
        <taxon>Elateriformia</taxon>
        <taxon>Byrrhoidea</taxon>
        <taxon>Ptilodactylidae</taxon>
    </lineage>
</organism>
<evidence type="ECO:0000256" key="14">
    <source>
        <dbReference type="ARBA" id="ARBA00031019"/>
    </source>
</evidence>
<evidence type="ECO:0000256" key="5">
    <source>
        <dbReference type="ARBA" id="ARBA00022448"/>
    </source>
</evidence>
<evidence type="ECO:0000256" key="15">
    <source>
        <dbReference type="ARBA" id="ARBA00049551"/>
    </source>
</evidence>
<name>A0A3G3FX20_9COLE</name>
<feature type="transmembrane region" description="Helical" evidence="16">
    <location>
        <begin position="131"/>
        <end position="151"/>
    </location>
</feature>
<comment type="similarity">
    <text evidence="2">Belongs to the complex I subunit 6 family.</text>
</comment>
<dbReference type="GO" id="GO:0008137">
    <property type="term" value="F:NADH dehydrogenase (ubiquinone) activity"/>
    <property type="evidence" value="ECO:0007669"/>
    <property type="project" value="UniProtKB-EC"/>
</dbReference>
<evidence type="ECO:0000256" key="9">
    <source>
        <dbReference type="ARBA" id="ARBA00022982"/>
    </source>
</evidence>
<geneLocation type="mitochondrion" evidence="17"/>
<protein>
    <recommendedName>
        <fullName evidence="4">NADH-ubiquinone oxidoreductase chain 6</fullName>
        <ecNumber evidence="3">7.1.1.2</ecNumber>
    </recommendedName>
    <alternativeName>
        <fullName evidence="14">NADH dehydrogenase subunit 6</fullName>
    </alternativeName>
</protein>
<evidence type="ECO:0000256" key="8">
    <source>
        <dbReference type="ARBA" id="ARBA00022967"/>
    </source>
</evidence>
<evidence type="ECO:0000256" key="10">
    <source>
        <dbReference type="ARBA" id="ARBA00022989"/>
    </source>
</evidence>